<sequence length="168" mass="18217">MNTYELNKVFGAILFAGLTAMTAWLISLAAYGKLEHGHHERVIHYEVAGLEQDDAMHDEAEADEPEMPAMSVAELLADADPAKGQRVFKKCAACHTADEGGKNKIGPQSLEHQGVWDFERLSIFIADPKGTVPGTKMAFKGVSKDGDRGNVLAYLRSFSATPADLPTE</sequence>
<proteinExistence type="inferred from homology"/>
<reference evidence="12" key="1">
    <citation type="submission" date="2023-03" db="EMBL/GenBank/DDBJ databases">
        <authorList>
            <person name="Steffen K."/>
            <person name="Cardenas P."/>
        </authorList>
    </citation>
    <scope>NUCLEOTIDE SEQUENCE</scope>
</reference>
<name>A0AA35TVK5_GEOBA</name>
<evidence type="ECO:0000256" key="6">
    <source>
        <dbReference type="ARBA" id="ARBA00022982"/>
    </source>
</evidence>
<dbReference type="PROSITE" id="PS51007">
    <property type="entry name" value="CYTC"/>
    <property type="match status" value="1"/>
</dbReference>
<evidence type="ECO:0000313" key="13">
    <source>
        <dbReference type="Proteomes" id="UP001174909"/>
    </source>
</evidence>
<keyword evidence="4 8" id="KW-0349">Heme</keyword>
<evidence type="ECO:0000313" key="12">
    <source>
        <dbReference type="EMBL" id="CAI8055260.1"/>
    </source>
</evidence>
<comment type="caution">
    <text evidence="12">The sequence shown here is derived from an EMBL/GenBank/DDBJ whole genome shotgun (WGS) entry which is preliminary data.</text>
</comment>
<keyword evidence="13" id="KW-1185">Reference proteome</keyword>
<feature type="transmembrane region" description="Helical" evidence="10">
    <location>
        <begin position="12"/>
        <end position="31"/>
    </location>
</feature>
<evidence type="ECO:0000256" key="8">
    <source>
        <dbReference type="PROSITE-ProRule" id="PRU00433"/>
    </source>
</evidence>
<dbReference type="Pfam" id="PF00034">
    <property type="entry name" value="Cytochrom_C"/>
    <property type="match status" value="1"/>
</dbReference>
<evidence type="ECO:0000256" key="5">
    <source>
        <dbReference type="ARBA" id="ARBA00022723"/>
    </source>
</evidence>
<keyword evidence="7 8" id="KW-0408">Iron</keyword>
<keyword evidence="10" id="KW-1133">Transmembrane helix</keyword>
<dbReference type="GO" id="GO:0020037">
    <property type="term" value="F:heme binding"/>
    <property type="evidence" value="ECO:0007669"/>
    <property type="project" value="InterPro"/>
</dbReference>
<dbReference type="InterPro" id="IPR009056">
    <property type="entry name" value="Cyt_c-like_dom"/>
</dbReference>
<dbReference type="GO" id="GO:0046872">
    <property type="term" value="F:metal ion binding"/>
    <property type="evidence" value="ECO:0007669"/>
    <property type="project" value="UniProtKB-KW"/>
</dbReference>
<keyword evidence="10" id="KW-0812">Transmembrane</keyword>
<keyword evidence="5 8" id="KW-0479">Metal-binding</keyword>
<dbReference type="PANTHER" id="PTHR11961">
    <property type="entry name" value="CYTOCHROME C"/>
    <property type="match status" value="1"/>
</dbReference>
<evidence type="ECO:0000256" key="3">
    <source>
        <dbReference type="ARBA" id="ARBA00022448"/>
    </source>
</evidence>
<keyword evidence="6" id="KW-0249">Electron transport</keyword>
<keyword evidence="10" id="KW-0472">Membrane</keyword>
<dbReference type="GO" id="GO:0005758">
    <property type="term" value="C:mitochondrial intermembrane space"/>
    <property type="evidence" value="ECO:0007669"/>
    <property type="project" value="UniProtKB-SubCell"/>
</dbReference>
<evidence type="ECO:0000256" key="1">
    <source>
        <dbReference type="ARBA" id="ARBA00004569"/>
    </source>
</evidence>
<keyword evidence="3" id="KW-0813">Transport</keyword>
<evidence type="ECO:0000256" key="7">
    <source>
        <dbReference type="ARBA" id="ARBA00023004"/>
    </source>
</evidence>
<dbReference type="AlphaFoldDB" id="A0AA35TVK5"/>
<accession>A0AA35TVK5</accession>
<evidence type="ECO:0000256" key="4">
    <source>
        <dbReference type="ARBA" id="ARBA00022617"/>
    </source>
</evidence>
<evidence type="ECO:0000259" key="11">
    <source>
        <dbReference type="PROSITE" id="PS51007"/>
    </source>
</evidence>
<comment type="subcellular location">
    <subcellularLocation>
        <location evidence="1">Mitochondrion intermembrane space</location>
    </subcellularLocation>
</comment>
<gene>
    <name evidence="12" type="ORF">GBAR_LOCUS30181</name>
</gene>
<evidence type="ECO:0000256" key="9">
    <source>
        <dbReference type="RuleBase" id="RU004426"/>
    </source>
</evidence>
<feature type="domain" description="Cytochrome c" evidence="11">
    <location>
        <begin position="79"/>
        <end position="159"/>
    </location>
</feature>
<organism evidence="12 13">
    <name type="scientific">Geodia barretti</name>
    <name type="common">Barrett's horny sponge</name>
    <dbReference type="NCBI Taxonomy" id="519541"/>
    <lineage>
        <taxon>Eukaryota</taxon>
        <taxon>Metazoa</taxon>
        <taxon>Porifera</taxon>
        <taxon>Demospongiae</taxon>
        <taxon>Heteroscleromorpha</taxon>
        <taxon>Tetractinellida</taxon>
        <taxon>Astrophorina</taxon>
        <taxon>Geodiidae</taxon>
        <taxon>Geodia</taxon>
    </lineage>
</organism>
<dbReference type="Proteomes" id="UP001174909">
    <property type="component" value="Unassembled WGS sequence"/>
</dbReference>
<dbReference type="InterPro" id="IPR002327">
    <property type="entry name" value="Cyt_c_1A/1B"/>
</dbReference>
<evidence type="ECO:0000256" key="2">
    <source>
        <dbReference type="ARBA" id="ARBA00006488"/>
    </source>
</evidence>
<dbReference type="InterPro" id="IPR036909">
    <property type="entry name" value="Cyt_c-like_dom_sf"/>
</dbReference>
<evidence type="ECO:0000256" key="10">
    <source>
        <dbReference type="SAM" id="Phobius"/>
    </source>
</evidence>
<dbReference type="GO" id="GO:0009055">
    <property type="term" value="F:electron transfer activity"/>
    <property type="evidence" value="ECO:0007669"/>
    <property type="project" value="InterPro"/>
</dbReference>
<dbReference type="EMBL" id="CASHTH010004267">
    <property type="protein sequence ID" value="CAI8055260.1"/>
    <property type="molecule type" value="Genomic_DNA"/>
</dbReference>
<dbReference type="Gene3D" id="1.10.760.10">
    <property type="entry name" value="Cytochrome c-like domain"/>
    <property type="match status" value="2"/>
</dbReference>
<dbReference type="SUPFAM" id="SSF46626">
    <property type="entry name" value="Cytochrome c"/>
    <property type="match status" value="1"/>
</dbReference>
<comment type="similarity">
    <text evidence="2 9">Belongs to the cytochrome c family.</text>
</comment>
<protein>
    <submittedName>
        <fullName evidence="12">Cytochrome c homolog</fullName>
    </submittedName>
</protein>